<evidence type="ECO:0000313" key="2">
    <source>
        <dbReference type="Proteomes" id="UP000681340"/>
    </source>
</evidence>
<dbReference type="SUPFAM" id="SSF51679">
    <property type="entry name" value="Bacterial luciferase-like"/>
    <property type="match status" value="1"/>
</dbReference>
<dbReference type="InterPro" id="IPR036661">
    <property type="entry name" value="Luciferase-like_sf"/>
</dbReference>
<dbReference type="AlphaFoldDB" id="A0A919VJ46"/>
<dbReference type="EMBL" id="BOQL01000006">
    <property type="protein sequence ID" value="GIM63999.1"/>
    <property type="molecule type" value="Genomic_DNA"/>
</dbReference>
<dbReference type="GO" id="GO:0016705">
    <property type="term" value="F:oxidoreductase activity, acting on paired donors, with incorporation or reduction of molecular oxygen"/>
    <property type="evidence" value="ECO:0007669"/>
    <property type="project" value="InterPro"/>
</dbReference>
<dbReference type="Gene3D" id="3.20.20.30">
    <property type="entry name" value="Luciferase-like domain"/>
    <property type="match status" value="1"/>
</dbReference>
<accession>A0A919VJ46</accession>
<keyword evidence="2" id="KW-1185">Reference proteome</keyword>
<comment type="caution">
    <text evidence="1">The sequence shown here is derived from an EMBL/GenBank/DDBJ whole genome shotgun (WGS) entry which is preliminary data.</text>
</comment>
<organism evidence="1 2">
    <name type="scientific">Actinoplanes auranticolor</name>
    <dbReference type="NCBI Taxonomy" id="47988"/>
    <lineage>
        <taxon>Bacteria</taxon>
        <taxon>Bacillati</taxon>
        <taxon>Actinomycetota</taxon>
        <taxon>Actinomycetes</taxon>
        <taxon>Micromonosporales</taxon>
        <taxon>Micromonosporaceae</taxon>
        <taxon>Actinoplanes</taxon>
    </lineage>
</organism>
<name>A0A919VJ46_9ACTN</name>
<sequence>MRFGAAYPGDVLIVPGISLIIADTDERAREKERGALAGKDVTVTVPSEFALFTDRVLLILRERGVARREYEATTLRGNLGLPIPENVHTAARRTEPDLVRGRG</sequence>
<gene>
    <name evidence="1" type="ORF">Aau02nite_07710</name>
</gene>
<protein>
    <submittedName>
        <fullName evidence="1">Uncharacterized protein</fullName>
    </submittedName>
</protein>
<proteinExistence type="predicted"/>
<dbReference type="Proteomes" id="UP000681340">
    <property type="component" value="Unassembled WGS sequence"/>
</dbReference>
<evidence type="ECO:0000313" key="1">
    <source>
        <dbReference type="EMBL" id="GIM63999.1"/>
    </source>
</evidence>
<reference evidence="1" key="1">
    <citation type="submission" date="2021-03" db="EMBL/GenBank/DDBJ databases">
        <title>Whole genome shotgun sequence of Actinoplanes auranticolor NBRC 12245.</title>
        <authorList>
            <person name="Komaki H."/>
            <person name="Tamura T."/>
        </authorList>
    </citation>
    <scope>NUCLEOTIDE SEQUENCE</scope>
    <source>
        <strain evidence="1">NBRC 12245</strain>
    </source>
</reference>